<dbReference type="Proteomes" id="UP000887565">
    <property type="component" value="Unplaced"/>
</dbReference>
<dbReference type="InterPro" id="IPR045669">
    <property type="entry name" value="FHIP_C"/>
</dbReference>
<dbReference type="PANTHER" id="PTHR21705">
    <property type="entry name" value="RAI16 PROTEIN-RELATED"/>
    <property type="match status" value="1"/>
</dbReference>
<comment type="similarity">
    <text evidence="1">Belongs to the FHIP family.</text>
</comment>
<accession>A0A915HNX3</accession>
<organism evidence="4 5">
    <name type="scientific">Romanomermis culicivorax</name>
    <name type="common">Nematode worm</name>
    <dbReference type="NCBI Taxonomy" id="13658"/>
    <lineage>
        <taxon>Eukaryota</taxon>
        <taxon>Metazoa</taxon>
        <taxon>Ecdysozoa</taxon>
        <taxon>Nematoda</taxon>
        <taxon>Enoplea</taxon>
        <taxon>Dorylaimia</taxon>
        <taxon>Mermithida</taxon>
        <taxon>Mermithoidea</taxon>
        <taxon>Mermithidae</taxon>
        <taxon>Romanomermis</taxon>
    </lineage>
</organism>
<protein>
    <submittedName>
        <fullName evidence="5">FHF complex subunit HOOK-interacting protein C-terminal domain-containing protein</fullName>
    </submittedName>
</protein>
<evidence type="ECO:0000256" key="2">
    <source>
        <dbReference type="SAM" id="MobiDB-lite"/>
    </source>
</evidence>
<evidence type="ECO:0000256" key="1">
    <source>
        <dbReference type="ARBA" id="ARBA00024336"/>
    </source>
</evidence>
<dbReference type="AlphaFoldDB" id="A0A915HNX3"/>
<feature type="domain" description="FHF complex subunit HOOK-interacting protein C-terminal" evidence="3">
    <location>
        <begin position="912"/>
        <end position="994"/>
    </location>
</feature>
<feature type="compositionally biased region" description="Polar residues" evidence="2">
    <location>
        <begin position="647"/>
        <end position="658"/>
    </location>
</feature>
<dbReference type="Pfam" id="PF19311">
    <property type="entry name" value="KELAA"/>
    <property type="match status" value="1"/>
</dbReference>
<evidence type="ECO:0000313" key="4">
    <source>
        <dbReference type="Proteomes" id="UP000887565"/>
    </source>
</evidence>
<dbReference type="Pfam" id="PF10257">
    <property type="entry name" value="RAI16-like"/>
    <property type="match status" value="1"/>
</dbReference>
<feature type="region of interest" description="Disordered" evidence="2">
    <location>
        <begin position="646"/>
        <end position="679"/>
    </location>
</feature>
<feature type="region of interest" description="Disordered" evidence="2">
    <location>
        <begin position="751"/>
        <end position="780"/>
    </location>
</feature>
<dbReference type="Pfam" id="PF19314">
    <property type="entry name" value="DUF5917"/>
    <property type="match status" value="1"/>
</dbReference>
<reference evidence="5" key="1">
    <citation type="submission" date="2022-11" db="UniProtKB">
        <authorList>
            <consortium name="WormBaseParasite"/>
        </authorList>
    </citation>
    <scope>IDENTIFICATION</scope>
</reference>
<dbReference type="OMA" id="QQTHTEC"/>
<feature type="compositionally biased region" description="Basic and acidic residues" evidence="2">
    <location>
        <begin position="703"/>
        <end position="717"/>
    </location>
</feature>
<feature type="compositionally biased region" description="Low complexity" evidence="2">
    <location>
        <begin position="756"/>
        <end position="770"/>
    </location>
</feature>
<evidence type="ECO:0000313" key="5">
    <source>
        <dbReference type="WBParaSite" id="nRc.2.0.1.t03211-RA"/>
    </source>
</evidence>
<name>A0A915HNX3_ROMCU</name>
<dbReference type="PANTHER" id="PTHR21705:SF11">
    <property type="entry name" value="FHIP FAMILY PROTEIN CG3558"/>
    <property type="match status" value="1"/>
</dbReference>
<proteinExistence type="inferred from homology"/>
<dbReference type="InterPro" id="IPR045668">
    <property type="entry name" value="FHIP_KELAA_motif"/>
</dbReference>
<dbReference type="WBParaSite" id="nRc.2.0.1.t03211-RA">
    <property type="protein sequence ID" value="nRc.2.0.1.t03211-RA"/>
    <property type="gene ID" value="nRc.2.0.1.g03211"/>
</dbReference>
<sequence length="1103" mass="124886">MSSISSNSSLSYSNGSLTSMIGGEQSTMLLEALKSHWSQINSIIFKNPSPATAEQVIIVSRHADQMMALLLVELNDPSTGDHTIELRGAKKEKQKKVQGPLLDFLLTESVLEKIILWLSLSLDTDLELHVSCLKSGIKIFDSLVNQPKQHCLLVHKPLLTPMLRLLKDCAHLSSSNLSLSLIADLEYSFVLLLNQICVKISENNEDLHLLEFCFKPNDFEDREERFLVFTLLIPYLYRAGNTGQLCKDAILLILSVSRRLESVAKFVADSSFCPVLATGLSALLSSLPHNLHKCSEDWHTVVDSDLDSCSELKLFYNAIEFCNAVVQVANEVIIENILDYIYNGFLVSVMSPALSDNSEDALIASVAYFDLLFRAVTEPIFVKILFKFLLTEKCSDDINSLLIDRLITKISSNSRISLVTLSFFETLLSFHCEDFMFELVLKYLIPGTHLMVTQKSDLFKIPNFGRQLWRSSDQFVSLIPRCFMTSSSAMLERQNYAINNDDKRLSPADSAGSLEGVNPDQEIHFKNSIHEKKRDSIDDELVFEYDVEYGLKPLQTSYLDYLSESRSKVQYALDACHCWSAPYDGVIPDPKHFRSSSYDSCISTSSSSSINEESKAKMDPMINQNSVVDHKINIFSRNTSYRKSRTNRYYSAGRSSLVPTAEEDENNKSSDKMTQSTQLRDLVLGDADYATQMEDLLIKGNKKDKEQIISDKDEEINRSSPNSLESTTRHGNDSKLAMPVDYFKISYAEFTDDDSTSPPNVNNNSSFQNRSDSETDTGDSYNGRFILRGWNRIHDQNTFLEMLKRIKPDHQSSHETLNELINFVIDTHKFLFGVGDYDENQQQQSLKEQHVTNSEAEKLESELIDSKDSGFDQIYPINEEEQTINDKKTNIEFGPIVSVLHVKRSSFSSPDIGPFLTVLLHKLDNMCQNSLYTNFHLTGVISSLAAYPMAVIFGFLLDCELVCQPSVRSLYQVLSALRLKIDNYACTMQNFQLLETKFYKKGKKKSLPKALPQESEKRGSVKNSIVRFFNLSRVKEPSFNAAPEHRTQEKVSDLQLNSNVMENNFGLSTSNEKETNIVYCAIILESFLKELASLAQEHSLRYF</sequence>
<evidence type="ECO:0000259" key="3">
    <source>
        <dbReference type="Pfam" id="PF19314"/>
    </source>
</evidence>
<dbReference type="InterPro" id="IPR019384">
    <property type="entry name" value="FHIP"/>
</dbReference>
<feature type="region of interest" description="Disordered" evidence="2">
    <location>
        <begin position="703"/>
        <end position="733"/>
    </location>
</feature>
<keyword evidence="4" id="KW-1185">Reference proteome</keyword>